<accession>A0A8X6FAZ1</accession>
<evidence type="ECO:0000313" key="2">
    <source>
        <dbReference type="EMBL" id="GFQ75655.1"/>
    </source>
</evidence>
<dbReference type="AlphaFoldDB" id="A0A8X6FAZ1"/>
<dbReference type="OrthoDB" id="10387529at2759"/>
<comment type="caution">
    <text evidence="2">The sequence shown here is derived from an EMBL/GenBank/DDBJ whole genome shotgun (WGS) entry which is preliminary data.</text>
</comment>
<feature type="region of interest" description="Disordered" evidence="1">
    <location>
        <begin position="133"/>
        <end position="153"/>
    </location>
</feature>
<proteinExistence type="predicted"/>
<organism evidence="2 3">
    <name type="scientific">Trichonephila clavata</name>
    <name type="common">Joro spider</name>
    <name type="synonym">Nephila clavata</name>
    <dbReference type="NCBI Taxonomy" id="2740835"/>
    <lineage>
        <taxon>Eukaryota</taxon>
        <taxon>Metazoa</taxon>
        <taxon>Ecdysozoa</taxon>
        <taxon>Arthropoda</taxon>
        <taxon>Chelicerata</taxon>
        <taxon>Arachnida</taxon>
        <taxon>Araneae</taxon>
        <taxon>Araneomorphae</taxon>
        <taxon>Entelegynae</taxon>
        <taxon>Araneoidea</taxon>
        <taxon>Nephilidae</taxon>
        <taxon>Trichonephila</taxon>
    </lineage>
</organism>
<sequence>MMDRISNCEALDKRNEIDLFWVVDLVVIGGWSKRSWSKRGEEAETVAKSGRFYCAFVASSSNADAVDSNDVRCLKHIVSRASTFKDNHPITKEDPKRLVRVFCRNNQKDSRDKIRKRSDQSKFFDVCYRNRSFSTEEGSDQDSLSAIFNPKEK</sequence>
<dbReference type="EMBL" id="BMAO01021579">
    <property type="protein sequence ID" value="GFQ75655.1"/>
    <property type="molecule type" value="Genomic_DNA"/>
</dbReference>
<reference evidence="2" key="1">
    <citation type="submission" date="2020-07" db="EMBL/GenBank/DDBJ databases">
        <title>Multicomponent nature underlies the extraordinary mechanical properties of spider dragline silk.</title>
        <authorList>
            <person name="Kono N."/>
            <person name="Nakamura H."/>
            <person name="Mori M."/>
            <person name="Yoshida Y."/>
            <person name="Ohtoshi R."/>
            <person name="Malay A.D."/>
            <person name="Moran D.A.P."/>
            <person name="Tomita M."/>
            <person name="Numata K."/>
            <person name="Arakawa K."/>
        </authorList>
    </citation>
    <scope>NUCLEOTIDE SEQUENCE</scope>
</reference>
<gene>
    <name evidence="2" type="ORF">TNCT_164011</name>
</gene>
<feature type="compositionally biased region" description="Polar residues" evidence="1">
    <location>
        <begin position="133"/>
        <end position="146"/>
    </location>
</feature>
<evidence type="ECO:0000313" key="3">
    <source>
        <dbReference type="Proteomes" id="UP000887116"/>
    </source>
</evidence>
<evidence type="ECO:0000256" key="1">
    <source>
        <dbReference type="SAM" id="MobiDB-lite"/>
    </source>
</evidence>
<keyword evidence="3" id="KW-1185">Reference proteome</keyword>
<name>A0A8X6FAZ1_TRICU</name>
<protein>
    <submittedName>
        <fullName evidence="2">Uncharacterized protein</fullName>
    </submittedName>
</protein>
<dbReference type="Proteomes" id="UP000887116">
    <property type="component" value="Unassembled WGS sequence"/>
</dbReference>